<dbReference type="Pfam" id="PF00892">
    <property type="entry name" value="EamA"/>
    <property type="match status" value="1"/>
</dbReference>
<feature type="domain" description="EamA" evidence="2">
    <location>
        <begin position="5"/>
        <end position="139"/>
    </location>
</feature>
<dbReference type="InterPro" id="IPR037185">
    <property type="entry name" value="EmrE-like"/>
</dbReference>
<dbReference type="InterPro" id="IPR000620">
    <property type="entry name" value="EamA_dom"/>
</dbReference>
<keyword evidence="1" id="KW-0472">Membrane</keyword>
<keyword evidence="4" id="KW-1185">Reference proteome</keyword>
<dbReference type="RefSeq" id="WP_256396608.1">
    <property type="nucleotide sequence ID" value="NZ_JANHDJ010000004.1"/>
</dbReference>
<feature type="transmembrane region" description="Helical" evidence="1">
    <location>
        <begin position="6"/>
        <end position="23"/>
    </location>
</feature>
<evidence type="ECO:0000256" key="1">
    <source>
        <dbReference type="SAM" id="Phobius"/>
    </source>
</evidence>
<feature type="transmembrane region" description="Helical" evidence="1">
    <location>
        <begin position="35"/>
        <end position="55"/>
    </location>
</feature>
<dbReference type="AlphaFoldDB" id="A0ABD6D9H2"/>
<feature type="transmembrane region" description="Helical" evidence="1">
    <location>
        <begin position="122"/>
        <end position="140"/>
    </location>
</feature>
<evidence type="ECO:0000313" key="3">
    <source>
        <dbReference type="EMBL" id="MFD1642862.1"/>
    </source>
</evidence>
<dbReference type="Proteomes" id="UP001597052">
    <property type="component" value="Unassembled WGS sequence"/>
</dbReference>
<sequence>MSYLPWAVIALGAYTLVPVLMRTATTGSEAIPSDVATVISNSILVVGAAAVVVGTDQRVTPHLGSSKLPYAVAAGVFLAVGILTYYRALALGPVSVVTPVFGMFLVTSSIIGMAFLDEPVTARKLAGIGLAVLAVYLVTVD</sequence>
<protein>
    <submittedName>
        <fullName evidence="3">EamA family transporter</fullName>
    </submittedName>
</protein>
<dbReference type="Gene3D" id="1.10.3730.20">
    <property type="match status" value="1"/>
</dbReference>
<comment type="caution">
    <text evidence="3">The sequence shown here is derived from an EMBL/GenBank/DDBJ whole genome shotgun (WGS) entry which is preliminary data.</text>
</comment>
<reference evidence="3 4" key="1">
    <citation type="journal article" date="2019" name="Int. J. Syst. Evol. Microbiol.">
        <title>The Global Catalogue of Microorganisms (GCM) 10K type strain sequencing project: providing services to taxonomists for standard genome sequencing and annotation.</title>
        <authorList>
            <consortium name="The Broad Institute Genomics Platform"/>
            <consortium name="The Broad Institute Genome Sequencing Center for Infectious Disease"/>
            <person name="Wu L."/>
            <person name="Ma J."/>
        </authorList>
    </citation>
    <scope>NUCLEOTIDE SEQUENCE [LARGE SCALE GENOMIC DNA]</scope>
    <source>
        <strain evidence="3 4">CGMCC 1.10593</strain>
    </source>
</reference>
<keyword evidence="1" id="KW-0812">Transmembrane</keyword>
<proteinExistence type="predicted"/>
<evidence type="ECO:0000259" key="2">
    <source>
        <dbReference type="Pfam" id="PF00892"/>
    </source>
</evidence>
<evidence type="ECO:0000313" key="4">
    <source>
        <dbReference type="Proteomes" id="UP001597052"/>
    </source>
</evidence>
<gene>
    <name evidence="3" type="ORF">ACFSBW_13375</name>
</gene>
<organism evidence="3 4">
    <name type="scientific">Halohasta litorea</name>
    <dbReference type="NCBI Taxonomy" id="869891"/>
    <lineage>
        <taxon>Archaea</taxon>
        <taxon>Methanobacteriati</taxon>
        <taxon>Methanobacteriota</taxon>
        <taxon>Stenosarchaea group</taxon>
        <taxon>Halobacteria</taxon>
        <taxon>Halobacteriales</taxon>
        <taxon>Haloferacaceae</taxon>
        <taxon>Halohasta</taxon>
    </lineage>
</organism>
<keyword evidence="1" id="KW-1133">Transmembrane helix</keyword>
<accession>A0ABD6D9H2</accession>
<feature type="transmembrane region" description="Helical" evidence="1">
    <location>
        <begin position="93"/>
        <end position="116"/>
    </location>
</feature>
<feature type="transmembrane region" description="Helical" evidence="1">
    <location>
        <begin position="67"/>
        <end position="86"/>
    </location>
</feature>
<dbReference type="SUPFAM" id="SSF103481">
    <property type="entry name" value="Multidrug resistance efflux transporter EmrE"/>
    <property type="match status" value="1"/>
</dbReference>
<dbReference type="EMBL" id="JBHUDM010000004">
    <property type="protein sequence ID" value="MFD1642862.1"/>
    <property type="molecule type" value="Genomic_DNA"/>
</dbReference>
<name>A0ABD6D9H2_9EURY</name>